<comment type="caution">
    <text evidence="3">The sequence shown here is derived from an EMBL/GenBank/DDBJ whole genome shotgun (WGS) entry which is preliminary data.</text>
</comment>
<dbReference type="PANTHER" id="PTHR43747">
    <property type="entry name" value="FAD-BINDING PROTEIN"/>
    <property type="match status" value="1"/>
</dbReference>
<organism evidence="3 4">
    <name type="scientific">Ramlibacter albus</name>
    <dbReference type="NCBI Taxonomy" id="2079448"/>
    <lineage>
        <taxon>Bacteria</taxon>
        <taxon>Pseudomonadati</taxon>
        <taxon>Pseudomonadota</taxon>
        <taxon>Betaproteobacteria</taxon>
        <taxon>Burkholderiales</taxon>
        <taxon>Comamonadaceae</taxon>
        <taxon>Ramlibacter</taxon>
    </lineage>
</organism>
<dbReference type="AlphaFoldDB" id="A0A923S3R3"/>
<feature type="binding site" evidence="2">
    <location>
        <position position="346"/>
    </location>
    <ligand>
        <name>L-tryptophan</name>
        <dbReference type="ChEBI" id="CHEBI:57912"/>
    </ligand>
</feature>
<reference evidence="3" key="1">
    <citation type="submission" date="2020-08" db="EMBL/GenBank/DDBJ databases">
        <title>Ramlibacter sp. GTP1 16S ribosomal RNA gene genome sequencing and assembly.</title>
        <authorList>
            <person name="Kang M."/>
        </authorList>
    </citation>
    <scope>NUCLEOTIDE SEQUENCE</scope>
    <source>
        <strain evidence="3">GTP1</strain>
    </source>
</reference>
<dbReference type="InterPro" id="IPR050816">
    <property type="entry name" value="Flavin-dep_Halogenase_NPB"/>
</dbReference>
<evidence type="ECO:0000256" key="1">
    <source>
        <dbReference type="PIRSR" id="PIRSR011396-1"/>
    </source>
</evidence>
<feature type="binding site" evidence="2">
    <location>
        <position position="350"/>
    </location>
    <ligand>
        <name>FAD</name>
        <dbReference type="ChEBI" id="CHEBI:57692"/>
    </ligand>
</feature>
<feature type="binding site" evidence="2">
    <location>
        <position position="192"/>
    </location>
    <ligand>
        <name>FAD</name>
        <dbReference type="ChEBI" id="CHEBI:57692"/>
    </ligand>
</feature>
<dbReference type="InterPro" id="IPR033856">
    <property type="entry name" value="Trp_halogen"/>
</dbReference>
<dbReference type="RefSeq" id="WP_187079826.1">
    <property type="nucleotide sequence ID" value="NZ_JACORU010000001.1"/>
</dbReference>
<sequence length="493" mass="54159">MLDLANAKRVVVVGGGTAGWFAALEMRHAFGPQVEVTLIESEQIGIIGAGEGSIPNFNLALQRYGIDRERFMAATQSTVKLGVRFDGWRTGAADDRYHHLFSTVRGDTSLLDWAEQGFYPLSSWLMSEGLPLERYPAVQALVERGASQQEVLAWLDMHPREAYAYHFDARALARFLRGEAEARGVKRIEGRVKQVVMDAGRVTALESDAGRLEADFWVDASGLARVIAGKALGVPWESFAQNLLLDAALPFMLPHRDAHPPLLTMSHAMKSGWMWVIPTQGRLGCGYVYSTAHIDEAGVLAELRAHWGCEIEPVNRLRFGAGRLARCLESNVLAVGLAAGFVEPLEATSIAHTLYQLSFFGNLVQDTHHVVAESSIAQFNREVSNAWDGILDFLLMHYDTVRSDTAFWRDAAAAAQTPRYRDLKRAFATRTPRLADLVPYQMGGTIMFGIPSWETVGFAMGAIPRDAAARQLRGLSAGAQLRLHAAAESLRAA</sequence>
<dbReference type="GO" id="GO:0000166">
    <property type="term" value="F:nucleotide binding"/>
    <property type="evidence" value="ECO:0007669"/>
    <property type="project" value="UniProtKB-KW"/>
</dbReference>
<dbReference type="PIRSF" id="PIRSF011396">
    <property type="entry name" value="Trp_halogenase"/>
    <property type="match status" value="1"/>
</dbReference>
<dbReference type="InterPro" id="IPR036188">
    <property type="entry name" value="FAD/NAD-bd_sf"/>
</dbReference>
<feature type="active site" evidence="1">
    <location>
        <position position="80"/>
    </location>
</feature>
<accession>A0A923S3R3</accession>
<evidence type="ECO:0000313" key="4">
    <source>
        <dbReference type="Proteomes" id="UP000596827"/>
    </source>
</evidence>
<dbReference type="Proteomes" id="UP000596827">
    <property type="component" value="Unassembled WGS sequence"/>
</dbReference>
<proteinExistence type="predicted"/>
<keyword evidence="2" id="KW-0285">Flavoprotein</keyword>
<keyword evidence="2" id="KW-0274">FAD</keyword>
<dbReference type="PANTHER" id="PTHR43747:SF4">
    <property type="entry name" value="FLAVIN-DEPENDENT TRYPTOPHAN HALOGENASE"/>
    <property type="match status" value="1"/>
</dbReference>
<feature type="binding site" evidence="2">
    <location>
        <begin position="15"/>
        <end position="18"/>
    </location>
    <ligand>
        <name>FAD</name>
        <dbReference type="ChEBI" id="CHEBI:57692"/>
    </ligand>
</feature>
<protein>
    <submittedName>
        <fullName evidence="3">Tryptophan 7-halogenase</fullName>
    </submittedName>
</protein>
<dbReference type="InterPro" id="IPR006905">
    <property type="entry name" value="Flavin_halogenase"/>
</dbReference>
<evidence type="ECO:0000256" key="2">
    <source>
        <dbReference type="PIRSR" id="PIRSR011396-2"/>
    </source>
</evidence>
<dbReference type="Pfam" id="PF04820">
    <property type="entry name" value="Trp_halogenase"/>
    <property type="match status" value="1"/>
</dbReference>
<feature type="binding site" evidence="2">
    <location>
        <position position="80"/>
    </location>
    <ligand>
        <name>7-chloro-L-tryptophan</name>
        <dbReference type="ChEBI" id="CHEBI:58713"/>
    </ligand>
</feature>
<feature type="binding site" evidence="2">
    <location>
        <position position="337"/>
    </location>
    <ligand>
        <name>FAD</name>
        <dbReference type="ChEBI" id="CHEBI:57692"/>
    </ligand>
</feature>
<name>A0A923S3R3_9BURK</name>
<keyword evidence="2" id="KW-0547">Nucleotide-binding</keyword>
<keyword evidence="4" id="KW-1185">Reference proteome</keyword>
<dbReference type="SUPFAM" id="SSF51905">
    <property type="entry name" value="FAD/NAD(P)-binding domain"/>
    <property type="match status" value="1"/>
</dbReference>
<evidence type="ECO:0000313" key="3">
    <source>
        <dbReference type="EMBL" id="MBC5763372.1"/>
    </source>
</evidence>
<dbReference type="GO" id="GO:0004497">
    <property type="term" value="F:monooxygenase activity"/>
    <property type="evidence" value="ECO:0007669"/>
    <property type="project" value="InterPro"/>
</dbReference>
<dbReference type="EMBL" id="JACORU010000001">
    <property type="protein sequence ID" value="MBC5763372.1"/>
    <property type="molecule type" value="Genomic_DNA"/>
</dbReference>
<dbReference type="Gene3D" id="3.50.50.60">
    <property type="entry name" value="FAD/NAD(P)-binding domain"/>
    <property type="match status" value="1"/>
</dbReference>
<gene>
    <name evidence="3" type="ORF">H8R02_02835</name>
</gene>